<keyword evidence="1 5" id="KW-0645">Protease</keyword>
<dbReference type="CDD" id="cd04842">
    <property type="entry name" value="Peptidases_S8_Kp43_protease"/>
    <property type="match status" value="1"/>
</dbReference>
<proteinExistence type="inferred from homology"/>
<evidence type="ECO:0008006" key="12">
    <source>
        <dbReference type="Google" id="ProtNLM"/>
    </source>
</evidence>
<organism evidence="10 11">
    <name type="scientific">Cymbomonas tetramitiformis</name>
    <dbReference type="NCBI Taxonomy" id="36881"/>
    <lineage>
        <taxon>Eukaryota</taxon>
        <taxon>Viridiplantae</taxon>
        <taxon>Chlorophyta</taxon>
        <taxon>Pyramimonadophyceae</taxon>
        <taxon>Pyramimonadales</taxon>
        <taxon>Pyramimonadaceae</taxon>
        <taxon>Cymbomonas</taxon>
    </lineage>
</organism>
<dbReference type="PANTHER" id="PTHR43399">
    <property type="entry name" value="SUBTILISIN-RELATED"/>
    <property type="match status" value="1"/>
</dbReference>
<evidence type="ECO:0000313" key="10">
    <source>
        <dbReference type="EMBL" id="KAK3278828.1"/>
    </source>
</evidence>
<feature type="domain" description="PA" evidence="9">
    <location>
        <begin position="328"/>
        <end position="413"/>
    </location>
</feature>
<dbReference type="InterPro" id="IPR034058">
    <property type="entry name" value="TagA/B/C/D_pept_dom"/>
</dbReference>
<keyword evidence="7" id="KW-0472">Membrane</keyword>
<feature type="region of interest" description="Disordered" evidence="6">
    <location>
        <begin position="1594"/>
        <end position="1613"/>
    </location>
</feature>
<feature type="non-terminal residue" evidence="10">
    <location>
        <position position="1"/>
    </location>
</feature>
<dbReference type="InterPro" id="IPR046450">
    <property type="entry name" value="PA_dom_sf"/>
</dbReference>
<dbReference type="PROSITE" id="PS51892">
    <property type="entry name" value="SUBTILASE"/>
    <property type="match status" value="1"/>
</dbReference>
<dbReference type="EMBL" id="LGRX02005266">
    <property type="protein sequence ID" value="KAK3278828.1"/>
    <property type="molecule type" value="Genomic_DNA"/>
</dbReference>
<dbReference type="Proteomes" id="UP001190700">
    <property type="component" value="Unassembled WGS sequence"/>
</dbReference>
<dbReference type="Pfam" id="PF00082">
    <property type="entry name" value="Peptidase_S8"/>
    <property type="match status" value="1"/>
</dbReference>
<feature type="active site" description="Charge relay system" evidence="4 5">
    <location>
        <position position="490"/>
    </location>
</feature>
<protein>
    <recommendedName>
        <fullName evidence="12">Subtilisin</fullName>
    </recommendedName>
</protein>
<comment type="similarity">
    <text evidence="5">Belongs to the peptidase S8 family.</text>
</comment>
<evidence type="ECO:0000256" key="3">
    <source>
        <dbReference type="ARBA" id="ARBA00022825"/>
    </source>
</evidence>
<dbReference type="GO" id="GO:0004252">
    <property type="term" value="F:serine-type endopeptidase activity"/>
    <property type="evidence" value="ECO:0007669"/>
    <property type="project" value="UniProtKB-UniRule"/>
</dbReference>
<dbReference type="InterPro" id="IPR008979">
    <property type="entry name" value="Galactose-bd-like_sf"/>
</dbReference>
<evidence type="ECO:0000256" key="7">
    <source>
        <dbReference type="SAM" id="Phobius"/>
    </source>
</evidence>
<feature type="compositionally biased region" description="Basic and acidic residues" evidence="6">
    <location>
        <begin position="1561"/>
        <end position="1573"/>
    </location>
</feature>
<feature type="domain" description="Peptidase S8/S53" evidence="8">
    <location>
        <begin position="98"/>
        <end position="538"/>
    </location>
</feature>
<reference evidence="10 11" key="1">
    <citation type="journal article" date="2015" name="Genome Biol. Evol.">
        <title>Comparative Genomics of a Bacterivorous Green Alga Reveals Evolutionary Causalities and Consequences of Phago-Mixotrophic Mode of Nutrition.</title>
        <authorList>
            <person name="Burns J.A."/>
            <person name="Paasch A."/>
            <person name="Narechania A."/>
            <person name="Kim E."/>
        </authorList>
    </citation>
    <scope>NUCLEOTIDE SEQUENCE [LARGE SCALE GENOMIC DNA]</scope>
    <source>
        <strain evidence="10 11">PLY_AMNH</strain>
    </source>
</reference>
<feature type="active site" description="Charge relay system" evidence="4 5">
    <location>
        <position position="107"/>
    </location>
</feature>
<dbReference type="PRINTS" id="PR00723">
    <property type="entry name" value="SUBTILISIN"/>
</dbReference>
<evidence type="ECO:0000256" key="6">
    <source>
        <dbReference type="SAM" id="MobiDB-lite"/>
    </source>
</evidence>
<comment type="caution">
    <text evidence="10">The sequence shown here is derived from an EMBL/GenBank/DDBJ whole genome shotgun (WGS) entry which is preliminary data.</text>
</comment>
<dbReference type="SUPFAM" id="SSF52743">
    <property type="entry name" value="Subtilisin-like"/>
    <property type="match status" value="1"/>
</dbReference>
<gene>
    <name evidence="10" type="ORF">CYMTET_13261</name>
</gene>
<evidence type="ECO:0000256" key="5">
    <source>
        <dbReference type="PROSITE-ProRule" id="PRU01240"/>
    </source>
</evidence>
<feature type="compositionally biased region" description="Polar residues" evidence="6">
    <location>
        <begin position="1599"/>
        <end position="1613"/>
    </location>
</feature>
<dbReference type="SUPFAM" id="SSF52025">
    <property type="entry name" value="PA domain"/>
    <property type="match status" value="1"/>
</dbReference>
<sequence length="1772" mass="185735">GKRATGGALCGVAPVWTGEREGATGGALCGVAPVWTGEREGATGGALCGVAPVWTGERAGATGGALCGVAPVWTGEREGATGDLTLGRRALWEAGLAGSGEVVGLGDSGADLTSCYLYDPYQRYAGMNHRKMAMYRQLVDHVDGNGHGTHCAVSIAGAAAGSGSGWTEAQADNGLAKDARLAVTDLGSGSNNHVEMPMDMEEFYGHAYDVGARVHSDAWGLQESSYTVTCQEVDRYAWEHQDFLPVFAAGNSGYQRHTLAVTLMAPATAKNALTVGASLSTVGVDLVVRNDTFMADFWPQVAAKEAHPMLQATFGGDFMELAGMPYQDVVAAQPPEACTGVWNGEQLRDKIVVVRRGACRFIVKAQHLQHVGARAMLVVNNQEGVLFKMGAGDDPTDHIYMPLGALGNALGSAFFTAGADQMEQVRFTAGIPAPARHDHVADYSSIGPTGDGRLKPDLVAVGDTITSGGLRAGAATTTTHCTRATLSGTSMAASFAAAAAAITRQYFREGFYPTGSRNSAHSMLPSGALVKAALVSGAVSLEGGATEAGLPLGHHPSFEAGFGRLQLDQSLPLPGSGAQLYVEDALSPLGAGEEHSFCLHTSGAAGELKVTLVWHDPPASVLASRALVNDLDLELVTSATAEIHHPNGLDTPDRHNNVEQIVHPLVAGPPEQYRVRVSAHNVPYENQQPYALVVLGRAFTAIGPCVTTLVVDSAPPVVGANSTATFAFSRVRGSGDAVARELLQCQLESRATDTAWSAVSPWHPCVSPHTYAGLAPGHHRFSVAAVSVNGTVGIPATWWFEVDAVPPTVHLIATEAPRGGAMFVFNASETNVSFECSLNTVASTGAAADWEEGLLHVAHTTQPCHSPMDYPALHAATYNFSVVAKDLAGNSGASWWLWESVPAATVILVSPASPISNSTTVTVAFELSTAVGAAAASPAQTWCALLPGEPSQSHPPLDSSAEAWSACKSPMVYGGLADGEYTVVLAVLAATPQTTAGALEMIGGRSWVVDTRPPEVDVGGSLLAQQPASGEVHPNLTMHFSVADFGGSGVERTDPMRAVGALGALHRLSVRAVDRAGNTGESRSLSAAVAATADSAPAVVLTSTLPAGAAEGAPVWSNRAQHVFSFQASGYNHTSGVQFWCQHSHVEWHVCYSPYAYLDAAPGVKIFRVAAEDKLTGMRSYEAGVSWRVDRTPPAVDTPATLQTVLPTGGWVNITFEAAGENAEASDVAEFMCRIRPFVQLPGASTFSWSRCTSPAALQVCTSEGPQAAEVRAREANNFEVALGPSLRRAGVGMAALAYRDQAAVVVPTCGEDTGFGYAVHVARRSTQEMILPDSALWIMEGEPIQVAASSASMPPYTLMLKSLPGAGSEVAAGAGSEVATGRVMLHRPKGGARWAIVEQQDHGQGEYICTEVATPGDFVLATATAAGFTELRASGAPSGSGPAANDSAHNAEEAPLSEIVEMPVGALVGVVFTLVVTSMLASWRTYRWKQKRVIKARASSILQGPMWSIIRSRANSTADSEADCPESLQLQEPDVMRRVSSELERQNRAAPMQVEPMDDDQLHPFTDEDPPHRGSSQFVMESLQLGRTKPCMAEDTYSAPNSSGGANPMTAGQSTVRESISDDVSNTNNAHNGVTDAADDSSENDIMIFPETQDATEDQVGVRAYPLLESIGAGPSRHPRLVEMNVSLTESNVHHNISPHALTSPTVSPTSENAASRMNMPGAFLTPPAELGGMGATITASEDRQSLKVSGWQVELPPSRRLLPPLTVTYI</sequence>
<evidence type="ECO:0000313" key="11">
    <source>
        <dbReference type="Proteomes" id="UP001190700"/>
    </source>
</evidence>
<accession>A0AAE0GJ19</accession>
<dbReference type="Gene3D" id="3.40.50.200">
    <property type="entry name" value="Peptidase S8/S53 domain"/>
    <property type="match status" value="2"/>
</dbReference>
<dbReference type="SUPFAM" id="SSF49785">
    <property type="entry name" value="Galactose-binding domain-like"/>
    <property type="match status" value="1"/>
</dbReference>
<keyword evidence="3 5" id="KW-0720">Serine protease</keyword>
<dbReference type="Gene3D" id="3.50.30.30">
    <property type="match status" value="1"/>
</dbReference>
<evidence type="ECO:0000256" key="2">
    <source>
        <dbReference type="ARBA" id="ARBA00022801"/>
    </source>
</evidence>
<feature type="active site" description="Charge relay system" evidence="4 5">
    <location>
        <position position="147"/>
    </location>
</feature>
<dbReference type="InterPro" id="IPR036852">
    <property type="entry name" value="Peptidase_S8/S53_dom_sf"/>
</dbReference>
<feature type="region of interest" description="Disordered" evidence="6">
    <location>
        <begin position="1543"/>
        <end position="1576"/>
    </location>
</feature>
<keyword evidence="7" id="KW-0812">Transmembrane</keyword>
<keyword evidence="11" id="KW-1185">Reference proteome</keyword>
<keyword evidence="7" id="KW-1133">Transmembrane helix</keyword>
<evidence type="ECO:0000256" key="1">
    <source>
        <dbReference type="ARBA" id="ARBA00022670"/>
    </source>
</evidence>
<dbReference type="InterPro" id="IPR003137">
    <property type="entry name" value="PA_domain"/>
</dbReference>
<dbReference type="Pfam" id="PF02225">
    <property type="entry name" value="PA"/>
    <property type="match status" value="1"/>
</dbReference>
<evidence type="ECO:0000256" key="4">
    <source>
        <dbReference type="PIRSR" id="PIRSR615500-1"/>
    </source>
</evidence>
<feature type="transmembrane region" description="Helical" evidence="7">
    <location>
        <begin position="1465"/>
        <end position="1484"/>
    </location>
</feature>
<keyword evidence="2 5" id="KW-0378">Hydrolase</keyword>
<dbReference type="InterPro" id="IPR051048">
    <property type="entry name" value="Peptidase_S8/S53_subtilisin"/>
</dbReference>
<evidence type="ECO:0000259" key="8">
    <source>
        <dbReference type="Pfam" id="PF00082"/>
    </source>
</evidence>
<dbReference type="InterPro" id="IPR015500">
    <property type="entry name" value="Peptidase_S8_subtilisin-rel"/>
</dbReference>
<dbReference type="InterPro" id="IPR000209">
    <property type="entry name" value="Peptidase_S8/S53_dom"/>
</dbReference>
<name>A0AAE0GJ19_9CHLO</name>
<dbReference type="PANTHER" id="PTHR43399:SF5">
    <property type="entry name" value="PEPTIDASE S8 FAMILY WITH PROTEASE-ASSOCIATED DOMAIN"/>
    <property type="match status" value="1"/>
</dbReference>
<dbReference type="GO" id="GO:0006508">
    <property type="term" value="P:proteolysis"/>
    <property type="evidence" value="ECO:0007669"/>
    <property type="project" value="UniProtKB-KW"/>
</dbReference>
<evidence type="ECO:0000259" key="9">
    <source>
        <dbReference type="Pfam" id="PF02225"/>
    </source>
</evidence>
<dbReference type="Gene3D" id="2.60.120.380">
    <property type="match status" value="1"/>
</dbReference>